<evidence type="ECO:0000256" key="5">
    <source>
        <dbReference type="PROSITE-ProRule" id="PRU00325"/>
    </source>
</evidence>
<dbReference type="GO" id="GO:0005634">
    <property type="term" value="C:nucleus"/>
    <property type="evidence" value="ECO:0007669"/>
    <property type="project" value="UniProtKB-SubCell"/>
</dbReference>
<keyword evidence="6" id="KW-0539">Nucleus</keyword>
<comment type="function">
    <text evidence="6">Putative transcription activator involved in regulating light control of development.</text>
</comment>
<feature type="domain" description="SWIM-type" evidence="7">
    <location>
        <begin position="565"/>
        <end position="601"/>
    </location>
</feature>
<comment type="caution">
    <text evidence="8">The sequence shown here is derived from an EMBL/GenBank/DDBJ whole genome shotgun (WGS) entry which is preliminary data.</text>
</comment>
<dbReference type="PANTHER" id="PTHR31669:SF21">
    <property type="entry name" value="PROTEIN FAR-RED IMPAIRED RESPONSE 1"/>
    <property type="match status" value="1"/>
</dbReference>
<dbReference type="PROSITE" id="PS50966">
    <property type="entry name" value="ZF_SWIM"/>
    <property type="match status" value="1"/>
</dbReference>
<dbReference type="InterPro" id="IPR006564">
    <property type="entry name" value="Znf_PMZ"/>
</dbReference>
<dbReference type="Pfam" id="PF03101">
    <property type="entry name" value="FAR1"/>
    <property type="match status" value="1"/>
</dbReference>
<proteinExistence type="inferred from homology"/>
<keyword evidence="9" id="KW-1185">Reference proteome</keyword>
<organism evidence="8 9">
    <name type="scientific">Saponaria officinalis</name>
    <name type="common">Common soapwort</name>
    <name type="synonym">Lychnis saponaria</name>
    <dbReference type="NCBI Taxonomy" id="3572"/>
    <lineage>
        <taxon>Eukaryota</taxon>
        <taxon>Viridiplantae</taxon>
        <taxon>Streptophyta</taxon>
        <taxon>Embryophyta</taxon>
        <taxon>Tracheophyta</taxon>
        <taxon>Spermatophyta</taxon>
        <taxon>Magnoliopsida</taxon>
        <taxon>eudicotyledons</taxon>
        <taxon>Gunneridae</taxon>
        <taxon>Pentapetalae</taxon>
        <taxon>Caryophyllales</taxon>
        <taxon>Caryophyllaceae</taxon>
        <taxon>Caryophylleae</taxon>
        <taxon>Saponaria</taxon>
    </lineage>
</organism>
<dbReference type="Pfam" id="PF10551">
    <property type="entry name" value="MULE"/>
    <property type="match status" value="1"/>
</dbReference>
<dbReference type="InterPro" id="IPR007527">
    <property type="entry name" value="Znf_SWIM"/>
</dbReference>
<keyword evidence="3 5" id="KW-0863">Zinc-finger</keyword>
<evidence type="ECO:0000256" key="1">
    <source>
        <dbReference type="ARBA" id="ARBA00005889"/>
    </source>
</evidence>
<accession>A0AAW1LET2</accession>
<dbReference type="SMART" id="SM00575">
    <property type="entry name" value="ZnF_PMZ"/>
    <property type="match status" value="1"/>
</dbReference>
<dbReference type="InterPro" id="IPR031052">
    <property type="entry name" value="FHY3/FAR1"/>
</dbReference>
<dbReference type="GO" id="GO:0008270">
    <property type="term" value="F:zinc ion binding"/>
    <property type="evidence" value="ECO:0007669"/>
    <property type="project" value="UniProtKB-UniRule"/>
</dbReference>
<evidence type="ECO:0000256" key="3">
    <source>
        <dbReference type="ARBA" id="ARBA00022771"/>
    </source>
</evidence>
<reference evidence="8" key="1">
    <citation type="submission" date="2024-03" db="EMBL/GenBank/DDBJ databases">
        <title>WGS assembly of Saponaria officinalis var. Norfolk2.</title>
        <authorList>
            <person name="Jenkins J."/>
            <person name="Shu S."/>
            <person name="Grimwood J."/>
            <person name="Barry K."/>
            <person name="Goodstein D."/>
            <person name="Schmutz J."/>
            <person name="Leebens-Mack J."/>
            <person name="Osbourn A."/>
        </authorList>
    </citation>
    <scope>NUCLEOTIDE SEQUENCE [LARGE SCALE GENOMIC DNA]</scope>
    <source>
        <strain evidence="8">JIC</strain>
    </source>
</reference>
<keyword evidence="2 6" id="KW-0479">Metal-binding</keyword>
<sequence length="839" mass="96346">MDFLSTNGHPSVSSCVVDQGEGVHLGEEDDENIVDLINEVHDQDVGSLSSAANNLLLEGDIEMGPDSDLQFESHEVAYKYYQEYAKSMGFTTSIKNSRRSKKSKDFIDAKFACSRYGITLESDVASRRSSVKKTDCKASMHVKRNKYGKWVIHEFIKEHNHELLPALAYYFRVHGNVKLAEKSNIDILHAVSERTKKMFVDMSRQSTAFQNLGSSRDMPGSQLDKGNRLVLEEGDAQFLLDYFMCVKKENPKFFYAMDLDDKQYLRNFFWVDAKSRSDYISFSDAISLDTSYIRTNEKLPLIIFVGVNHHLQAMLLGCALVSDDSTSTFVWLMKTWLRAMGGNAPNVILTDQHPFVKSAIQEVFPNTRHCYHLCNVLDEIPKNLPHIIKRHENFAAKLNTCIFKSWTDEQFELRWWKMVGRFDLQENEWLRSLYEDRKMWVPLYIGDTFFAGMSSVHQAESVNSFFDKYMQRKLTLKEFVKQYGLILQNRYEEEAIADFDTWHKQPALKSPSPWEKQMSTLYTHAIFKKFQVEVLGVVGCHPKKELEDGNSITYRVEDCEKDETFFVAWDEGKSQVSCLCRSFEYKGFLCRHAMLVLQICGISSIPAHYILRRWTKDAKTSQLMVEGTEQLRTRAQRYVALSRQAIELSEEGSLTQESHNIALRALVDALKNCISINDTNKSAIETGNETPAAHYIEGYQGNMSTRRSKKKNVVKKRRISSEKDLLLVDTEHDNLHRMDNLGSDGISLNAYYGSHQNAEGLVQLNLMEPPHDSYYVDDESMQGLGQLNSMGQSHEGYFGAQQNVHGLGHMDFRSSTSFPYSLEDEHNMRSTELHRDASR</sequence>
<dbReference type="GO" id="GO:0006355">
    <property type="term" value="P:regulation of DNA-templated transcription"/>
    <property type="evidence" value="ECO:0007669"/>
    <property type="project" value="UniProtKB-UniRule"/>
</dbReference>
<dbReference type="AlphaFoldDB" id="A0AAW1LET2"/>
<comment type="subcellular location">
    <subcellularLocation>
        <location evidence="6">Nucleus</location>
    </subcellularLocation>
</comment>
<protein>
    <recommendedName>
        <fullName evidence="6">Protein FAR1-RELATED SEQUENCE</fullName>
    </recommendedName>
</protein>
<dbReference type="Proteomes" id="UP001443914">
    <property type="component" value="Unassembled WGS sequence"/>
</dbReference>
<dbReference type="Pfam" id="PF04434">
    <property type="entry name" value="SWIM"/>
    <property type="match status" value="1"/>
</dbReference>
<evidence type="ECO:0000259" key="7">
    <source>
        <dbReference type="PROSITE" id="PS50966"/>
    </source>
</evidence>
<comment type="similarity">
    <text evidence="1 6">Belongs to the FHY3/FAR1 family.</text>
</comment>
<evidence type="ECO:0000313" key="9">
    <source>
        <dbReference type="Proteomes" id="UP001443914"/>
    </source>
</evidence>
<evidence type="ECO:0000256" key="2">
    <source>
        <dbReference type="ARBA" id="ARBA00022723"/>
    </source>
</evidence>
<dbReference type="InterPro" id="IPR004330">
    <property type="entry name" value="FAR1_DNA_bnd_dom"/>
</dbReference>
<evidence type="ECO:0000256" key="6">
    <source>
        <dbReference type="RuleBase" id="RU367018"/>
    </source>
</evidence>
<keyword evidence="4 6" id="KW-0862">Zinc</keyword>
<name>A0AAW1LET2_SAPOF</name>
<evidence type="ECO:0000256" key="4">
    <source>
        <dbReference type="ARBA" id="ARBA00022833"/>
    </source>
</evidence>
<dbReference type="EMBL" id="JBDFQZ010000004">
    <property type="protein sequence ID" value="KAK9733059.1"/>
    <property type="molecule type" value="Genomic_DNA"/>
</dbReference>
<evidence type="ECO:0000313" key="8">
    <source>
        <dbReference type="EMBL" id="KAK9733059.1"/>
    </source>
</evidence>
<gene>
    <name evidence="8" type="ORF">RND81_04G041000</name>
</gene>
<dbReference type="InterPro" id="IPR018289">
    <property type="entry name" value="MULE_transposase_dom"/>
</dbReference>
<dbReference type="PANTHER" id="PTHR31669">
    <property type="entry name" value="PROTEIN FAR1-RELATED SEQUENCE 10-RELATED"/>
    <property type="match status" value="1"/>
</dbReference>